<feature type="domain" description="Zinc finger CHCC-type" evidence="2">
    <location>
        <begin position="83"/>
        <end position="120"/>
    </location>
</feature>
<dbReference type="GO" id="GO:0005739">
    <property type="term" value="C:mitochondrion"/>
    <property type="evidence" value="ECO:0007669"/>
    <property type="project" value="GOC"/>
</dbReference>
<feature type="region of interest" description="Disordered" evidence="1">
    <location>
        <begin position="13"/>
        <end position="48"/>
    </location>
</feature>
<dbReference type="PANTHER" id="PTHR13156:SF0">
    <property type="entry name" value="NADH DEHYDROGENASE [UBIQUINONE] IRON-SULFUR PROTEIN 6, MITOCHONDRIAL"/>
    <property type="match status" value="1"/>
</dbReference>
<protein>
    <recommendedName>
        <fullName evidence="2">Zinc finger CHCC-type domain-containing protein</fullName>
    </recommendedName>
</protein>
<gene>
    <name evidence="3" type="ORF">MPOL1434_LOCUS2723</name>
</gene>
<dbReference type="Gene3D" id="2.60.260.40">
    <property type="entry name" value="q5lls5 like domains"/>
    <property type="match status" value="1"/>
</dbReference>
<dbReference type="Pfam" id="PF10276">
    <property type="entry name" value="zf-CHCC"/>
    <property type="match status" value="1"/>
</dbReference>
<name>A0A7S0AI12_9STRA</name>
<feature type="compositionally biased region" description="Low complexity" evidence="1">
    <location>
        <begin position="13"/>
        <end position="43"/>
    </location>
</feature>
<organism evidence="3">
    <name type="scientific">Minutocellus polymorphus</name>
    <dbReference type="NCBI Taxonomy" id="265543"/>
    <lineage>
        <taxon>Eukaryota</taxon>
        <taxon>Sar</taxon>
        <taxon>Stramenopiles</taxon>
        <taxon>Ochrophyta</taxon>
        <taxon>Bacillariophyta</taxon>
        <taxon>Mediophyceae</taxon>
        <taxon>Cymatosirophycidae</taxon>
        <taxon>Cymatosirales</taxon>
        <taxon>Cymatosiraceae</taxon>
        <taxon>Minutocellus</taxon>
    </lineage>
</organism>
<dbReference type="AlphaFoldDB" id="A0A7S0AI12"/>
<evidence type="ECO:0000256" key="1">
    <source>
        <dbReference type="SAM" id="MobiDB-lite"/>
    </source>
</evidence>
<sequence>MSSATRFAAALCRSVPRSASRSAGAGGIRSSVRPLSSSSSSDIDPNKSKYVISQTDAPYAKGKHRSNALELIEQQAVIEVEGDMAVCDGGGGALGHPLEYIKIGSNGGKPVACIYCGLKFKQKGAH</sequence>
<dbReference type="GO" id="GO:0006120">
    <property type="term" value="P:mitochondrial electron transport, NADH to ubiquinone"/>
    <property type="evidence" value="ECO:0007669"/>
    <property type="project" value="TreeGrafter"/>
</dbReference>
<dbReference type="EMBL" id="HBEJ01004666">
    <property type="protein sequence ID" value="CAD8363993.1"/>
    <property type="molecule type" value="Transcribed_RNA"/>
</dbReference>
<evidence type="ECO:0000259" key="2">
    <source>
        <dbReference type="Pfam" id="PF10276"/>
    </source>
</evidence>
<reference evidence="3" key="1">
    <citation type="submission" date="2021-01" db="EMBL/GenBank/DDBJ databases">
        <authorList>
            <person name="Corre E."/>
            <person name="Pelletier E."/>
            <person name="Niang G."/>
            <person name="Scheremetjew M."/>
            <person name="Finn R."/>
            <person name="Kale V."/>
            <person name="Holt S."/>
            <person name="Cochrane G."/>
            <person name="Meng A."/>
            <person name="Brown T."/>
            <person name="Cohen L."/>
        </authorList>
    </citation>
    <scope>NUCLEOTIDE SEQUENCE</scope>
    <source>
        <strain evidence="3">CCMP3303</strain>
    </source>
</reference>
<dbReference type="PANTHER" id="PTHR13156">
    <property type="entry name" value="NADH-UBIQUINONE OXIDOREDUCTASE 13 KD-A SUBUNIT"/>
    <property type="match status" value="1"/>
</dbReference>
<dbReference type="InterPro" id="IPR019401">
    <property type="entry name" value="Znf_CHCC"/>
</dbReference>
<proteinExistence type="predicted"/>
<evidence type="ECO:0000313" key="3">
    <source>
        <dbReference type="EMBL" id="CAD8363993.1"/>
    </source>
</evidence>
<accession>A0A7S0AI12</accession>